<organism evidence="2">
    <name type="scientific">Variovorax phage VAC_51</name>
    <dbReference type="NCBI Taxonomy" id="2985242"/>
    <lineage>
        <taxon>Viruses</taxon>
        <taxon>Duplodnaviria</taxon>
        <taxon>Heunggongvirae</taxon>
        <taxon>Uroviricota</taxon>
        <taxon>Caudoviricetes</taxon>
        <taxon>Autographivirales</taxon>
        <taxon>Autoscriptoviridae</taxon>
        <taxon>Trelivelvirus</taxon>
        <taxon>Trelivelvirus VAC51</taxon>
    </lineage>
</organism>
<dbReference type="EMBL" id="OX359471">
    <property type="protein sequence ID" value="CAI3971384.1"/>
    <property type="molecule type" value="Genomic_DNA"/>
</dbReference>
<reference evidence="2" key="1">
    <citation type="submission" date="2022-10" db="EMBL/GenBank/DDBJ databases">
        <authorList>
            <person name="Meaden S."/>
        </authorList>
    </citation>
    <scope>NUCLEOTIDE SEQUENCE</scope>
</reference>
<gene>
    <name evidence="2" type="ORF">VAC51_00041</name>
</gene>
<protein>
    <submittedName>
        <fullName evidence="2">Uncharacterized protein</fullName>
    </submittedName>
</protein>
<evidence type="ECO:0000256" key="1">
    <source>
        <dbReference type="SAM" id="MobiDB-lite"/>
    </source>
</evidence>
<evidence type="ECO:0000313" key="2">
    <source>
        <dbReference type="EMBL" id="CAI3971384.1"/>
    </source>
</evidence>
<feature type="region of interest" description="Disordered" evidence="1">
    <location>
        <begin position="230"/>
        <end position="255"/>
    </location>
</feature>
<name>A0A9N6ZGM1_9CAUD</name>
<sequence>MTQMTQEQILALANEVAECDDDMNEAQVGGNFKERRLPEGWSLARFTSYIEKGQHVELFQGKAKDPALMFTCGFELFSQQYLNDDGTPYFIETFDKARSRNEKSGAFKLFKAMNHKGLAKVFPQLLNGIYLVQIKDHLSKNAKPGQEPRSVIGEIAPGIDRLTGAEYGCPPATKLFLFSWAKPTLEAWDSFYIEGTNDQGKSKNWKQEKIAGATDFAGSPLEALLVANNRPIPKGTPQKTGAAPSAAAQGVAPPAGVVPPAGPSVAPPAGPVNPGNVAPPVSAPVVSAPTVTAPVSAPVVTAPQSAPVVAATPVQPVVAPPAVANVPVAPVVPTV</sequence>
<proteinExistence type="predicted"/>
<feature type="compositionally biased region" description="Low complexity" evidence="1">
    <location>
        <begin position="240"/>
        <end position="255"/>
    </location>
</feature>
<accession>A0A9N6ZGM1</accession>